<dbReference type="AlphaFoldDB" id="A0A556N3E2"/>
<gene>
    <name evidence="1" type="ORF">FO442_05255</name>
</gene>
<protein>
    <submittedName>
        <fullName evidence="1">Uncharacterized protein</fullName>
    </submittedName>
</protein>
<accession>A0A556N3E2</accession>
<organism evidence="1 2">
    <name type="scientific">Fluviicola chungangensis</name>
    <dbReference type="NCBI Taxonomy" id="2597671"/>
    <lineage>
        <taxon>Bacteria</taxon>
        <taxon>Pseudomonadati</taxon>
        <taxon>Bacteroidota</taxon>
        <taxon>Flavobacteriia</taxon>
        <taxon>Flavobacteriales</taxon>
        <taxon>Crocinitomicaceae</taxon>
        <taxon>Fluviicola</taxon>
    </lineage>
</organism>
<dbReference type="RefSeq" id="WP_144332105.1">
    <property type="nucleotide sequence ID" value="NZ_VLPL01000002.1"/>
</dbReference>
<evidence type="ECO:0000313" key="2">
    <source>
        <dbReference type="Proteomes" id="UP000316008"/>
    </source>
</evidence>
<name>A0A556N3E2_9FLAO</name>
<dbReference type="Proteomes" id="UP000316008">
    <property type="component" value="Unassembled WGS sequence"/>
</dbReference>
<sequence length="219" mass="26019">MKVIKIFLLLFIPLQYISCSDGRGVSKLKSKFEHNGIKINVDSLYYRSESILDYQFELNYKSNEISYKRYFKMKEDGPLLDEWIDFDSLNRLINIHTAMINCSSLCYDSININGNLFSTLQFDDAYCLIAFNEEVVDIFKLDSKLRFNKTYNKNIWKGSNGLDIEIFTIRNNEKDSSFSSLSIFKSYKKVNCKLRETKLNKRNMFDDEKFNYMKTQYKY</sequence>
<evidence type="ECO:0000313" key="1">
    <source>
        <dbReference type="EMBL" id="TSJ46568.1"/>
    </source>
</evidence>
<proteinExistence type="predicted"/>
<keyword evidence="2" id="KW-1185">Reference proteome</keyword>
<reference evidence="1 2" key="1">
    <citation type="submission" date="2019-07" db="EMBL/GenBank/DDBJ databases">
        <authorList>
            <person name="Huq M.A."/>
        </authorList>
    </citation>
    <scope>NUCLEOTIDE SEQUENCE [LARGE SCALE GENOMIC DNA]</scope>
    <source>
        <strain evidence="1 2">MAH-3</strain>
    </source>
</reference>
<dbReference type="EMBL" id="VLPL01000002">
    <property type="protein sequence ID" value="TSJ46568.1"/>
    <property type="molecule type" value="Genomic_DNA"/>
</dbReference>
<comment type="caution">
    <text evidence="1">The sequence shown here is derived from an EMBL/GenBank/DDBJ whole genome shotgun (WGS) entry which is preliminary data.</text>
</comment>